<name>A0A8S9QXE8_BRACR</name>
<dbReference type="Proteomes" id="UP000712600">
    <property type="component" value="Unassembled WGS sequence"/>
</dbReference>
<protein>
    <submittedName>
        <fullName evidence="1">Uncharacterized protein</fullName>
    </submittedName>
</protein>
<organism evidence="1 2">
    <name type="scientific">Brassica cretica</name>
    <name type="common">Mustard</name>
    <dbReference type="NCBI Taxonomy" id="69181"/>
    <lineage>
        <taxon>Eukaryota</taxon>
        <taxon>Viridiplantae</taxon>
        <taxon>Streptophyta</taxon>
        <taxon>Embryophyta</taxon>
        <taxon>Tracheophyta</taxon>
        <taxon>Spermatophyta</taxon>
        <taxon>Magnoliopsida</taxon>
        <taxon>eudicotyledons</taxon>
        <taxon>Gunneridae</taxon>
        <taxon>Pentapetalae</taxon>
        <taxon>rosids</taxon>
        <taxon>malvids</taxon>
        <taxon>Brassicales</taxon>
        <taxon>Brassicaceae</taxon>
        <taxon>Brassiceae</taxon>
        <taxon>Brassica</taxon>
    </lineage>
</organism>
<reference evidence="1" key="1">
    <citation type="submission" date="2019-12" db="EMBL/GenBank/DDBJ databases">
        <title>Genome sequencing and annotation of Brassica cretica.</title>
        <authorList>
            <person name="Studholme D.J."/>
            <person name="Sarris P."/>
        </authorList>
    </citation>
    <scope>NUCLEOTIDE SEQUENCE</scope>
    <source>
        <strain evidence="1">PFS-109/04</strain>
        <tissue evidence="1">Leaf</tissue>
    </source>
</reference>
<accession>A0A8S9QXE8</accession>
<dbReference type="AlphaFoldDB" id="A0A8S9QXE8"/>
<comment type="caution">
    <text evidence="1">The sequence shown here is derived from an EMBL/GenBank/DDBJ whole genome shotgun (WGS) entry which is preliminary data.</text>
</comment>
<dbReference type="EMBL" id="QGKX02000996">
    <property type="protein sequence ID" value="KAF3557676.1"/>
    <property type="molecule type" value="Genomic_DNA"/>
</dbReference>
<sequence>MEGNNFSKLVAVPVALKGGSNYLLWSRLVKTAIGRLGLWSYITDDANGAGSSGASLGAKVGESEGRALASHQLIGKGMDQEVFKRADVEAFFKALKESGNTLGNTLRYSYAAHTLPSTTDKLLDIFKSSHTVASNPSNTDKLLDMFKSAYTATSAKVGESEGRALASHQLIGKGMDQEVFKRADLEAFFKALKESGNTLGNTLGYSYAAHTLPSTTDKLLDIFKSSYTTASNHSNTDKLLDMFKSAYTATISIDVRDEVLIDVGWKISVDGRVVSVDGVLLSIDELVLLSNDEELLPLRIKRSKLAGSDENSSGVSLLLLVLHGMHLKRQDL</sequence>
<proteinExistence type="predicted"/>
<evidence type="ECO:0000313" key="1">
    <source>
        <dbReference type="EMBL" id="KAF3557676.1"/>
    </source>
</evidence>
<gene>
    <name evidence="1" type="ORF">F2Q69_00012705</name>
</gene>
<evidence type="ECO:0000313" key="2">
    <source>
        <dbReference type="Proteomes" id="UP000712600"/>
    </source>
</evidence>